<dbReference type="PANTHER" id="PTHR10388">
    <property type="entry name" value="EUKARYOTIC TRANSLATION INITIATION FACTOR SUI1"/>
    <property type="match status" value="1"/>
</dbReference>
<dbReference type="GO" id="GO:0003743">
    <property type="term" value="F:translation initiation factor activity"/>
    <property type="evidence" value="ECO:0007669"/>
    <property type="project" value="UniProtKB-KW"/>
</dbReference>
<evidence type="ECO:0000313" key="6">
    <source>
        <dbReference type="EMBL" id="RFN44696.1"/>
    </source>
</evidence>
<dbReference type="InterPro" id="IPR005874">
    <property type="entry name" value="SUI1_euk"/>
</dbReference>
<protein>
    <submittedName>
        <fullName evidence="6">Eukaryotic translation initiation factor eif-1</fullName>
    </submittedName>
</protein>
<comment type="similarity">
    <text evidence="1">Belongs to the SUI1 family.</text>
</comment>
<keyword evidence="6" id="KW-0396">Initiation factor</keyword>
<dbReference type="GO" id="GO:0006417">
    <property type="term" value="P:regulation of translation"/>
    <property type="evidence" value="ECO:0007669"/>
    <property type="project" value="UniProtKB-KW"/>
</dbReference>
<name>A0A395MA39_9HYPO</name>
<comment type="function">
    <text evidence="4">Additional factor that functions in concert with eIF-2 and the initiator tRNA in directing the ribosome to the proper start site of translation.</text>
</comment>
<evidence type="ECO:0000256" key="2">
    <source>
        <dbReference type="ARBA" id="ARBA00022845"/>
    </source>
</evidence>
<keyword evidence="2" id="KW-0810">Translation regulation</keyword>
<dbReference type="FunFam" id="3.30.780.10:FF:000005">
    <property type="entry name" value="Sui1 translation initiation factor"/>
    <property type="match status" value="1"/>
</dbReference>
<comment type="caution">
    <text evidence="6">The sequence shown here is derived from an EMBL/GenBank/DDBJ whole genome shotgun (WGS) entry which is preliminary data.</text>
</comment>
<dbReference type="CDD" id="cd11566">
    <property type="entry name" value="eIF1_SUI1"/>
    <property type="match status" value="1"/>
</dbReference>
<dbReference type="STRING" id="2594813.A0A395MA39"/>
<keyword evidence="3" id="KW-0648">Protein biosynthesis</keyword>
<dbReference type="InterPro" id="IPR036877">
    <property type="entry name" value="SUI1_dom_sf"/>
</dbReference>
<keyword evidence="7" id="KW-1185">Reference proteome</keyword>
<dbReference type="SUPFAM" id="SSF55159">
    <property type="entry name" value="eIF1-like"/>
    <property type="match status" value="1"/>
</dbReference>
<dbReference type="EMBL" id="PXXK01000404">
    <property type="protein sequence ID" value="RFN44696.1"/>
    <property type="molecule type" value="Genomic_DNA"/>
</dbReference>
<evidence type="ECO:0000256" key="3">
    <source>
        <dbReference type="ARBA" id="ARBA00022917"/>
    </source>
</evidence>
<sequence length="219" mass="24553">MVIAQKSERARTALTVLPPRAGLPPKQSLKDLLIFAPPPSTKLPPLSSPYNVTNTNTRNSQRLCTSQIVARHIHRSSSTLQAVAEHILNPFTKPISQGHPSTSEFMSIENLKTYDPFAEADEDTGETKQTQNYIHIRIQQRNGRKTLTTVQGLPKKFDQKKILKVIKKKFACNGTIVNDSEMGEVIQLQGDQRKDVQEFLVDKKEGLELDAKTIKVHGF</sequence>
<dbReference type="InterPro" id="IPR001950">
    <property type="entry name" value="SUI1"/>
</dbReference>
<feature type="domain" description="SUI1" evidence="5">
    <location>
        <begin position="134"/>
        <end position="204"/>
    </location>
</feature>
<dbReference type="Proteomes" id="UP000265631">
    <property type="component" value="Unassembled WGS sequence"/>
</dbReference>
<evidence type="ECO:0000259" key="5">
    <source>
        <dbReference type="PROSITE" id="PS50296"/>
    </source>
</evidence>
<evidence type="ECO:0000256" key="4">
    <source>
        <dbReference type="ARBA" id="ARBA00060093"/>
    </source>
</evidence>
<organism evidence="6 7">
    <name type="scientific">Fusarium flagelliforme</name>
    <dbReference type="NCBI Taxonomy" id="2675880"/>
    <lineage>
        <taxon>Eukaryota</taxon>
        <taxon>Fungi</taxon>
        <taxon>Dikarya</taxon>
        <taxon>Ascomycota</taxon>
        <taxon>Pezizomycotina</taxon>
        <taxon>Sordariomycetes</taxon>
        <taxon>Hypocreomycetidae</taxon>
        <taxon>Hypocreales</taxon>
        <taxon>Nectriaceae</taxon>
        <taxon>Fusarium</taxon>
        <taxon>Fusarium incarnatum-equiseti species complex</taxon>
    </lineage>
</organism>
<evidence type="ECO:0000313" key="7">
    <source>
        <dbReference type="Proteomes" id="UP000265631"/>
    </source>
</evidence>
<gene>
    <name evidence="6" type="ORF">FIE12Z_11053</name>
</gene>
<accession>A0A395MA39</accession>
<dbReference type="Pfam" id="PF01253">
    <property type="entry name" value="SUI1"/>
    <property type="match status" value="1"/>
</dbReference>
<evidence type="ECO:0000256" key="1">
    <source>
        <dbReference type="ARBA" id="ARBA00005422"/>
    </source>
</evidence>
<dbReference type="NCBIfam" id="TIGR01160">
    <property type="entry name" value="SUI1_MOF2"/>
    <property type="match status" value="1"/>
</dbReference>
<dbReference type="Gene3D" id="3.30.780.10">
    <property type="entry name" value="SUI1-like domain"/>
    <property type="match status" value="1"/>
</dbReference>
<reference evidence="6 7" key="1">
    <citation type="journal article" date="2018" name="PLoS Pathog.">
        <title>Evolution of structural diversity of trichothecenes, a family of toxins produced by plant pathogenic and entomopathogenic fungi.</title>
        <authorList>
            <person name="Proctor R.H."/>
            <person name="McCormick S.P."/>
            <person name="Kim H.S."/>
            <person name="Cardoza R.E."/>
            <person name="Stanley A.M."/>
            <person name="Lindo L."/>
            <person name="Kelly A."/>
            <person name="Brown D.W."/>
            <person name="Lee T."/>
            <person name="Vaughan M.M."/>
            <person name="Alexander N.J."/>
            <person name="Busman M."/>
            <person name="Gutierrez S."/>
        </authorList>
    </citation>
    <scope>NUCLEOTIDE SEQUENCE [LARGE SCALE GENOMIC DNA]</scope>
    <source>
        <strain evidence="6 7">NRRL 13405</strain>
    </source>
</reference>
<proteinExistence type="inferred from homology"/>
<dbReference type="AlphaFoldDB" id="A0A395MA39"/>
<dbReference type="PROSITE" id="PS50296">
    <property type="entry name" value="SUI1"/>
    <property type="match status" value="1"/>
</dbReference>